<keyword evidence="2" id="KW-1185">Reference proteome</keyword>
<evidence type="ECO:0000313" key="1">
    <source>
        <dbReference type="EMBL" id="KAI0052163.1"/>
    </source>
</evidence>
<reference evidence="1" key="2">
    <citation type="journal article" date="2022" name="New Phytol.">
        <title>Evolutionary transition to the ectomycorrhizal habit in the genomes of a hyperdiverse lineage of mushroom-forming fungi.</title>
        <authorList>
            <person name="Looney B."/>
            <person name="Miyauchi S."/>
            <person name="Morin E."/>
            <person name="Drula E."/>
            <person name="Courty P.E."/>
            <person name="Kohler A."/>
            <person name="Kuo A."/>
            <person name="LaButti K."/>
            <person name="Pangilinan J."/>
            <person name="Lipzen A."/>
            <person name="Riley R."/>
            <person name="Andreopoulos W."/>
            <person name="He G."/>
            <person name="Johnson J."/>
            <person name="Nolan M."/>
            <person name="Tritt A."/>
            <person name="Barry K.W."/>
            <person name="Grigoriev I.V."/>
            <person name="Nagy L.G."/>
            <person name="Hibbett D."/>
            <person name="Henrissat B."/>
            <person name="Matheny P.B."/>
            <person name="Labbe J."/>
            <person name="Martin F.M."/>
        </authorList>
    </citation>
    <scope>NUCLEOTIDE SEQUENCE</scope>
    <source>
        <strain evidence="1">FP105234-sp</strain>
    </source>
</reference>
<accession>A0ACB8S8P9</accession>
<protein>
    <submittedName>
        <fullName evidence="1">Uncharacterized protein</fullName>
    </submittedName>
</protein>
<gene>
    <name evidence="1" type="ORF">FA95DRAFT_1553853</name>
</gene>
<comment type="caution">
    <text evidence="1">The sequence shown here is derived from an EMBL/GenBank/DDBJ whole genome shotgun (WGS) entry which is preliminary data.</text>
</comment>
<sequence>MGQWTAPPTRRELTLLLFCVTVFIIAYNANTSLRLLGIDSVLPFASQGSIGPDGRRIEGYRDNLEDEIFGDWDWEEGHIAGVKTAEASRVFDKKGDKYLHGEGVSGRQAMWLQGVGEGLYGQGEGLGTTSVNDESVRWDEHVPRTTLVRHIPGFTILDNVIMAFGTMFLVTDDPSSMPNVDEIGSSMVDHKAPPRDIDLQILPGHNALSKLGPFGGRMHGVTFMSYDPPTTTDSHTLLSLQRLYTTINASSPFALSRPHRLLLPSIPTFADKKPEPDDESHPRQRSSAGVHPLLLKAAYPSLAGPLFAEDVDDFTGMGAPLLLDRLVVADRRAMGAPGWSRAFTDVHVSSEWFEPVRRTLAGVFGAQDTRARGGFEVTYLAPRAPLGSAALRDADHRALLDALKGLHHDGVTVHVVTDATPWAARMEAIVHSTVVLGVYGEHLSDAVFMRPSQHATLVELFPASTFTRDWELVIRSMGINYIAFQGDRQYTGDTLPPVSNVASLQDIHVDALAVARAISDALSRRV</sequence>
<proteinExistence type="predicted"/>
<evidence type="ECO:0000313" key="2">
    <source>
        <dbReference type="Proteomes" id="UP000814033"/>
    </source>
</evidence>
<reference evidence="1" key="1">
    <citation type="submission" date="2021-02" db="EMBL/GenBank/DDBJ databases">
        <authorList>
            <consortium name="DOE Joint Genome Institute"/>
            <person name="Ahrendt S."/>
            <person name="Looney B.P."/>
            <person name="Miyauchi S."/>
            <person name="Morin E."/>
            <person name="Drula E."/>
            <person name="Courty P.E."/>
            <person name="Chicoki N."/>
            <person name="Fauchery L."/>
            <person name="Kohler A."/>
            <person name="Kuo A."/>
            <person name="Labutti K."/>
            <person name="Pangilinan J."/>
            <person name="Lipzen A."/>
            <person name="Riley R."/>
            <person name="Andreopoulos W."/>
            <person name="He G."/>
            <person name="Johnson J."/>
            <person name="Barry K.W."/>
            <person name="Grigoriev I.V."/>
            <person name="Nagy L."/>
            <person name="Hibbett D."/>
            <person name="Henrissat B."/>
            <person name="Matheny P.B."/>
            <person name="Labbe J."/>
            <person name="Martin F."/>
        </authorList>
    </citation>
    <scope>NUCLEOTIDE SEQUENCE</scope>
    <source>
        <strain evidence="1">FP105234-sp</strain>
    </source>
</reference>
<organism evidence="1 2">
    <name type="scientific">Auriscalpium vulgare</name>
    <dbReference type="NCBI Taxonomy" id="40419"/>
    <lineage>
        <taxon>Eukaryota</taxon>
        <taxon>Fungi</taxon>
        <taxon>Dikarya</taxon>
        <taxon>Basidiomycota</taxon>
        <taxon>Agaricomycotina</taxon>
        <taxon>Agaricomycetes</taxon>
        <taxon>Russulales</taxon>
        <taxon>Auriscalpiaceae</taxon>
        <taxon>Auriscalpium</taxon>
    </lineage>
</organism>
<dbReference type="Proteomes" id="UP000814033">
    <property type="component" value="Unassembled WGS sequence"/>
</dbReference>
<dbReference type="EMBL" id="MU275847">
    <property type="protein sequence ID" value="KAI0052163.1"/>
    <property type="molecule type" value="Genomic_DNA"/>
</dbReference>
<name>A0ACB8S8P9_9AGAM</name>